<organism evidence="1 2">
    <name type="scientific">Cristinia sonorae</name>
    <dbReference type="NCBI Taxonomy" id="1940300"/>
    <lineage>
        <taxon>Eukaryota</taxon>
        <taxon>Fungi</taxon>
        <taxon>Dikarya</taxon>
        <taxon>Basidiomycota</taxon>
        <taxon>Agaricomycotina</taxon>
        <taxon>Agaricomycetes</taxon>
        <taxon>Agaricomycetidae</taxon>
        <taxon>Agaricales</taxon>
        <taxon>Pleurotineae</taxon>
        <taxon>Stephanosporaceae</taxon>
        <taxon>Cristinia</taxon>
    </lineage>
</organism>
<proteinExistence type="predicted"/>
<dbReference type="EMBL" id="JAEVFJ010000035">
    <property type="protein sequence ID" value="KAH8091731.1"/>
    <property type="molecule type" value="Genomic_DNA"/>
</dbReference>
<protein>
    <recommendedName>
        <fullName evidence="3">F-box domain-containing protein</fullName>
    </recommendedName>
</protein>
<keyword evidence="2" id="KW-1185">Reference proteome</keyword>
<name>A0A8K0UH81_9AGAR</name>
<reference evidence="1" key="1">
    <citation type="journal article" date="2021" name="New Phytol.">
        <title>Evolutionary innovations through gain and loss of genes in the ectomycorrhizal Boletales.</title>
        <authorList>
            <person name="Wu G."/>
            <person name="Miyauchi S."/>
            <person name="Morin E."/>
            <person name="Kuo A."/>
            <person name="Drula E."/>
            <person name="Varga T."/>
            <person name="Kohler A."/>
            <person name="Feng B."/>
            <person name="Cao Y."/>
            <person name="Lipzen A."/>
            <person name="Daum C."/>
            <person name="Hundley H."/>
            <person name="Pangilinan J."/>
            <person name="Johnson J."/>
            <person name="Barry K."/>
            <person name="LaButti K."/>
            <person name="Ng V."/>
            <person name="Ahrendt S."/>
            <person name="Min B."/>
            <person name="Choi I.G."/>
            <person name="Park H."/>
            <person name="Plett J.M."/>
            <person name="Magnuson J."/>
            <person name="Spatafora J.W."/>
            <person name="Nagy L.G."/>
            <person name="Henrissat B."/>
            <person name="Grigoriev I.V."/>
            <person name="Yang Z.L."/>
            <person name="Xu J."/>
            <person name="Martin F.M."/>
        </authorList>
    </citation>
    <scope>NUCLEOTIDE SEQUENCE</scope>
    <source>
        <strain evidence="1">KKN 215</strain>
    </source>
</reference>
<dbReference type="InterPro" id="IPR036047">
    <property type="entry name" value="F-box-like_dom_sf"/>
</dbReference>
<evidence type="ECO:0000313" key="1">
    <source>
        <dbReference type="EMBL" id="KAH8091731.1"/>
    </source>
</evidence>
<evidence type="ECO:0000313" key="2">
    <source>
        <dbReference type="Proteomes" id="UP000813824"/>
    </source>
</evidence>
<dbReference type="AlphaFoldDB" id="A0A8K0UH81"/>
<dbReference type="OrthoDB" id="2962751at2759"/>
<gene>
    <name evidence="1" type="ORF">BXZ70DRAFT_478734</name>
</gene>
<dbReference type="SUPFAM" id="SSF81383">
    <property type="entry name" value="F-box domain"/>
    <property type="match status" value="1"/>
</dbReference>
<dbReference type="Gene3D" id="1.20.1280.50">
    <property type="match status" value="1"/>
</dbReference>
<evidence type="ECO:0008006" key="3">
    <source>
        <dbReference type="Google" id="ProtNLM"/>
    </source>
</evidence>
<accession>A0A8K0UH81</accession>
<dbReference type="Proteomes" id="UP000813824">
    <property type="component" value="Unassembled WGS sequence"/>
</dbReference>
<sequence length="538" mass="61231">MEYPQCSPSLATLIHRLLGDDSGVSDFPASEMDSAVRQCEEAILEYQRVIRMLRAQWNTRAAIHRLPDEIIEAIFWETIDEQWGLIGVVKLSGTCRRWRDVALRSSRLWSVVHVDGTVNATLVRNLVDRACSWPLSLSLSDISYPFPRREVGHDLSGCCLQTWKSFCDVLPRTRRLRWTFTLYDIADGTSRELQPTDMPFLETLDIHVLPPEVSLQMAFPSLRVFSGGLPALRTLTIRFKPQKKSYLSFEGVFELFHLLSLLRLAPQLEYLELHGVVMGSCMTTTHYPTVPLPKIKVLHVSDSLPKLVFLLDHLDVSNVEDCLIHEVTPTFYVADSGPAKRETLLQALASHLLCVYGPNNLNEERHPFTCRVTTILASPENFSLRLTSTRSSRALDLALAWDYARPIRQEQPPGPVKFLWDQMPHFADVEVLEVVGPFPNTRRPYLLSEMHLLRNLLTCASYMDSLRTLVFKNCTLETIQTSGLLQSALTSDADLHHPSFPNLTHLQFEDIFLGEDTEDSWRVSMLFGVDCQTGTWDH</sequence>
<comment type="caution">
    <text evidence="1">The sequence shown here is derived from an EMBL/GenBank/DDBJ whole genome shotgun (WGS) entry which is preliminary data.</text>
</comment>